<dbReference type="AlphaFoldDB" id="A0A8K0CNH2"/>
<name>A0A8K0CNH2_IGNLU</name>
<evidence type="ECO:0000313" key="2">
    <source>
        <dbReference type="Proteomes" id="UP000801492"/>
    </source>
</evidence>
<gene>
    <name evidence="1" type="ORF">ILUMI_17736</name>
</gene>
<proteinExistence type="predicted"/>
<protein>
    <submittedName>
        <fullName evidence="1">Uncharacterized protein</fullName>
    </submittedName>
</protein>
<reference evidence="1" key="1">
    <citation type="submission" date="2019-08" db="EMBL/GenBank/DDBJ databases">
        <title>The genome of the North American firefly Photinus pyralis.</title>
        <authorList>
            <consortium name="Photinus pyralis genome working group"/>
            <person name="Fallon T.R."/>
            <person name="Sander Lower S.E."/>
            <person name="Weng J.-K."/>
        </authorList>
    </citation>
    <scope>NUCLEOTIDE SEQUENCE</scope>
    <source>
        <strain evidence="1">TRF0915ILg1</strain>
        <tissue evidence="1">Whole body</tissue>
    </source>
</reference>
<dbReference type="Proteomes" id="UP000801492">
    <property type="component" value="Unassembled WGS sequence"/>
</dbReference>
<accession>A0A8K0CNH2</accession>
<organism evidence="1 2">
    <name type="scientific">Ignelater luminosus</name>
    <name type="common">Cucubano</name>
    <name type="synonym">Pyrophorus luminosus</name>
    <dbReference type="NCBI Taxonomy" id="2038154"/>
    <lineage>
        <taxon>Eukaryota</taxon>
        <taxon>Metazoa</taxon>
        <taxon>Ecdysozoa</taxon>
        <taxon>Arthropoda</taxon>
        <taxon>Hexapoda</taxon>
        <taxon>Insecta</taxon>
        <taxon>Pterygota</taxon>
        <taxon>Neoptera</taxon>
        <taxon>Endopterygota</taxon>
        <taxon>Coleoptera</taxon>
        <taxon>Polyphaga</taxon>
        <taxon>Elateriformia</taxon>
        <taxon>Elateroidea</taxon>
        <taxon>Elateridae</taxon>
        <taxon>Agrypninae</taxon>
        <taxon>Pyrophorini</taxon>
        <taxon>Ignelater</taxon>
    </lineage>
</organism>
<comment type="caution">
    <text evidence="1">The sequence shown here is derived from an EMBL/GenBank/DDBJ whole genome shotgun (WGS) entry which is preliminary data.</text>
</comment>
<dbReference type="EMBL" id="VTPC01077287">
    <property type="protein sequence ID" value="KAF2888437.1"/>
    <property type="molecule type" value="Genomic_DNA"/>
</dbReference>
<sequence length="140" mass="16307">MLHINACEILTDEDSGDESDIDINILSVSQLRAEAEFFEENDDEEWQAGDMIPLSELRKLSKNNFEKIKNETYKRHVALSLIQTNTEDRGLNLSRRFNKLPSFENVEPKYYGLDHLTEEQDKQTRIRVCHKHLQDAANVT</sequence>
<keyword evidence="2" id="KW-1185">Reference proteome</keyword>
<evidence type="ECO:0000313" key="1">
    <source>
        <dbReference type="EMBL" id="KAF2888437.1"/>
    </source>
</evidence>